<dbReference type="EMBL" id="MW574946">
    <property type="protein sequence ID" value="QSM61912.1"/>
    <property type="molecule type" value="Genomic_DNA"/>
</dbReference>
<name>A0A899NEF1_ECOLX</name>
<reference evidence="2" key="1">
    <citation type="journal article" name="Environ. Pollut.">
        <title>Investigating the effects of municipal and hospital wastewaters on horizontal gene transfer.</title>
        <authorList>
            <person name="Hutinel M."/>
            <person name="Fick J."/>
            <person name="Larsson D.G.J."/>
            <person name="Flach C.F."/>
        </authorList>
    </citation>
    <scope>NUCLEOTIDE SEQUENCE</scope>
    <source>
        <strain evidence="2">CV601</strain>
        <plasmid evidence="1">pTE_C_4</plasmid>
        <plasmid evidence="2">pWE_C_2</plasmid>
    </source>
</reference>
<dbReference type="EMBL" id="MW574939">
    <property type="protein sequence ID" value="QSM61408.1"/>
    <property type="molecule type" value="Genomic_DNA"/>
</dbReference>
<protein>
    <submittedName>
        <fullName evidence="2">Uncharacterized protein</fullName>
    </submittedName>
</protein>
<evidence type="ECO:0000313" key="2">
    <source>
        <dbReference type="EMBL" id="QSM61912.1"/>
    </source>
</evidence>
<organism evidence="2">
    <name type="scientific">Escherichia coli</name>
    <dbReference type="NCBI Taxonomy" id="562"/>
    <lineage>
        <taxon>Bacteria</taxon>
        <taxon>Pseudomonadati</taxon>
        <taxon>Pseudomonadota</taxon>
        <taxon>Gammaproteobacteria</taxon>
        <taxon>Enterobacterales</taxon>
        <taxon>Enterobacteriaceae</taxon>
        <taxon>Escherichia</taxon>
    </lineage>
</organism>
<gene>
    <name evidence="1" type="ORF">LDMDHDEC_00231</name>
    <name evidence="2" type="ORF">LDMDHDEC_00737</name>
</gene>
<keyword evidence="2" id="KW-0614">Plasmid</keyword>
<evidence type="ECO:0000313" key="1">
    <source>
        <dbReference type="EMBL" id="QSM61408.1"/>
    </source>
</evidence>
<geneLocation type="plasmid" evidence="2">
    <name>pWE_C_2</name>
</geneLocation>
<accession>A0A899NEF1</accession>
<dbReference type="AlphaFoldDB" id="A0A899NEF1"/>
<sequence>MIICFALPCQTNKLNGLPFFFCSGNQRFTYEFAELAVGACPNYFLVFMGSPDWDAFEIDLGGQERPPPSALYRDTKFERRWTCTWIKSCCALYSERSASSTAR</sequence>
<proteinExistence type="predicted"/>
<geneLocation type="plasmid" evidence="1">
    <name>pTE_C_4</name>
</geneLocation>